<name>A0A5N6QGK2_9ROSI</name>
<dbReference type="AlphaFoldDB" id="A0A5N6QGK2"/>
<protein>
    <submittedName>
        <fullName evidence="1">Uncharacterized protein</fullName>
    </submittedName>
</protein>
<keyword evidence="2" id="KW-1185">Reference proteome</keyword>
<evidence type="ECO:0000313" key="1">
    <source>
        <dbReference type="EMBL" id="KAE7998265.1"/>
    </source>
</evidence>
<sequence length="64" mass="7386">MAERIRELEVERDQQRSQIEELTTQMAIEKSGNEARFQRLEALLFHGSSSSSVPNVAQHRPHPE</sequence>
<reference evidence="1 2" key="1">
    <citation type="submission" date="2019-06" db="EMBL/GenBank/DDBJ databases">
        <title>A chromosomal-level reference genome of Carpinus fangiana (Coryloideae, Betulaceae).</title>
        <authorList>
            <person name="Yang X."/>
            <person name="Wang Z."/>
            <person name="Zhang L."/>
            <person name="Hao G."/>
            <person name="Liu J."/>
            <person name="Yang Y."/>
        </authorList>
    </citation>
    <scope>NUCLEOTIDE SEQUENCE [LARGE SCALE GENOMIC DNA]</scope>
    <source>
        <strain evidence="1">Cfa_2016G</strain>
        <tissue evidence="1">Leaf</tissue>
    </source>
</reference>
<organism evidence="1 2">
    <name type="scientific">Carpinus fangiana</name>
    <dbReference type="NCBI Taxonomy" id="176857"/>
    <lineage>
        <taxon>Eukaryota</taxon>
        <taxon>Viridiplantae</taxon>
        <taxon>Streptophyta</taxon>
        <taxon>Embryophyta</taxon>
        <taxon>Tracheophyta</taxon>
        <taxon>Spermatophyta</taxon>
        <taxon>Magnoliopsida</taxon>
        <taxon>eudicotyledons</taxon>
        <taxon>Gunneridae</taxon>
        <taxon>Pentapetalae</taxon>
        <taxon>rosids</taxon>
        <taxon>fabids</taxon>
        <taxon>Fagales</taxon>
        <taxon>Betulaceae</taxon>
        <taxon>Carpinus</taxon>
    </lineage>
</organism>
<gene>
    <name evidence="1" type="ORF">FH972_002827</name>
</gene>
<proteinExistence type="predicted"/>
<accession>A0A5N6QGK2</accession>
<dbReference type="Proteomes" id="UP000327013">
    <property type="component" value="Chromosome 1"/>
</dbReference>
<evidence type="ECO:0000313" key="2">
    <source>
        <dbReference type="Proteomes" id="UP000327013"/>
    </source>
</evidence>
<dbReference type="EMBL" id="CM017321">
    <property type="protein sequence ID" value="KAE7998265.1"/>
    <property type="molecule type" value="Genomic_DNA"/>
</dbReference>